<reference evidence="1 2" key="1">
    <citation type="journal article" date="2014" name="Am. J. Bot.">
        <title>Genome assembly and annotation for red clover (Trifolium pratense; Fabaceae).</title>
        <authorList>
            <person name="Istvanek J."/>
            <person name="Jaros M."/>
            <person name="Krenek A."/>
            <person name="Repkova J."/>
        </authorList>
    </citation>
    <scope>NUCLEOTIDE SEQUENCE [LARGE SCALE GENOMIC DNA]</scope>
    <source>
        <strain evidence="2">cv. Tatra</strain>
        <tissue evidence="1">Young leaves</tissue>
    </source>
</reference>
<comment type="caution">
    <text evidence="1">The sequence shown here is derived from an EMBL/GenBank/DDBJ whole genome shotgun (WGS) entry which is preliminary data.</text>
</comment>
<dbReference type="AlphaFoldDB" id="A0A2K3JKD3"/>
<gene>
    <name evidence="1" type="ORF">L195_g048109</name>
</gene>
<accession>A0A2K3JKD3</accession>
<sequence>MGFGSYLPFATPTGSWWLAAAATWEMAGSEDPAIYQALQMALDWIAVLS</sequence>
<dbReference type="EMBL" id="ASHM01068152">
    <property type="protein sequence ID" value="PNX54490.1"/>
    <property type="molecule type" value="Genomic_DNA"/>
</dbReference>
<proteinExistence type="predicted"/>
<evidence type="ECO:0000313" key="1">
    <source>
        <dbReference type="EMBL" id="PNX54490.1"/>
    </source>
</evidence>
<protein>
    <submittedName>
        <fullName evidence="1">Uncharacterized protein</fullName>
    </submittedName>
</protein>
<reference evidence="1 2" key="2">
    <citation type="journal article" date="2017" name="Front. Plant Sci.">
        <title>Gene Classification and Mining of Molecular Markers Useful in Red Clover (Trifolium pratense) Breeding.</title>
        <authorList>
            <person name="Istvanek J."/>
            <person name="Dluhosova J."/>
            <person name="Dluhos P."/>
            <person name="Patkova L."/>
            <person name="Nedelnik J."/>
            <person name="Repkova J."/>
        </authorList>
    </citation>
    <scope>NUCLEOTIDE SEQUENCE [LARGE SCALE GENOMIC DNA]</scope>
    <source>
        <strain evidence="2">cv. Tatra</strain>
        <tissue evidence="1">Young leaves</tissue>
    </source>
</reference>
<dbReference type="Proteomes" id="UP000236291">
    <property type="component" value="Unassembled WGS sequence"/>
</dbReference>
<evidence type="ECO:0000313" key="2">
    <source>
        <dbReference type="Proteomes" id="UP000236291"/>
    </source>
</evidence>
<name>A0A2K3JKD3_TRIPR</name>
<organism evidence="1 2">
    <name type="scientific">Trifolium pratense</name>
    <name type="common">Red clover</name>
    <dbReference type="NCBI Taxonomy" id="57577"/>
    <lineage>
        <taxon>Eukaryota</taxon>
        <taxon>Viridiplantae</taxon>
        <taxon>Streptophyta</taxon>
        <taxon>Embryophyta</taxon>
        <taxon>Tracheophyta</taxon>
        <taxon>Spermatophyta</taxon>
        <taxon>Magnoliopsida</taxon>
        <taxon>eudicotyledons</taxon>
        <taxon>Gunneridae</taxon>
        <taxon>Pentapetalae</taxon>
        <taxon>rosids</taxon>
        <taxon>fabids</taxon>
        <taxon>Fabales</taxon>
        <taxon>Fabaceae</taxon>
        <taxon>Papilionoideae</taxon>
        <taxon>50 kb inversion clade</taxon>
        <taxon>NPAAA clade</taxon>
        <taxon>Hologalegina</taxon>
        <taxon>IRL clade</taxon>
        <taxon>Trifolieae</taxon>
        <taxon>Trifolium</taxon>
    </lineage>
</organism>